<dbReference type="EMBL" id="VSRR010105543">
    <property type="protein sequence ID" value="MPC96327.1"/>
    <property type="molecule type" value="Genomic_DNA"/>
</dbReference>
<keyword evidence="2" id="KW-1185">Reference proteome</keyword>
<accession>A0A5B7JT87</accession>
<organism evidence="1 2">
    <name type="scientific">Portunus trituberculatus</name>
    <name type="common">Swimming crab</name>
    <name type="synonym">Neptunus trituberculatus</name>
    <dbReference type="NCBI Taxonomy" id="210409"/>
    <lineage>
        <taxon>Eukaryota</taxon>
        <taxon>Metazoa</taxon>
        <taxon>Ecdysozoa</taxon>
        <taxon>Arthropoda</taxon>
        <taxon>Crustacea</taxon>
        <taxon>Multicrustacea</taxon>
        <taxon>Malacostraca</taxon>
        <taxon>Eumalacostraca</taxon>
        <taxon>Eucarida</taxon>
        <taxon>Decapoda</taxon>
        <taxon>Pleocyemata</taxon>
        <taxon>Brachyura</taxon>
        <taxon>Eubrachyura</taxon>
        <taxon>Portunoidea</taxon>
        <taxon>Portunidae</taxon>
        <taxon>Portuninae</taxon>
        <taxon>Portunus</taxon>
    </lineage>
</organism>
<comment type="caution">
    <text evidence="1">The sequence shown here is derived from an EMBL/GenBank/DDBJ whole genome shotgun (WGS) entry which is preliminary data.</text>
</comment>
<dbReference type="AlphaFoldDB" id="A0A5B7JT87"/>
<reference evidence="1 2" key="1">
    <citation type="submission" date="2019-05" db="EMBL/GenBank/DDBJ databases">
        <title>Another draft genome of Portunus trituberculatus and its Hox gene families provides insights of decapod evolution.</title>
        <authorList>
            <person name="Jeong J.-H."/>
            <person name="Song I."/>
            <person name="Kim S."/>
            <person name="Choi T."/>
            <person name="Kim D."/>
            <person name="Ryu S."/>
            <person name="Kim W."/>
        </authorList>
    </citation>
    <scope>NUCLEOTIDE SEQUENCE [LARGE SCALE GENOMIC DNA]</scope>
    <source>
        <tissue evidence="1">Muscle</tissue>
    </source>
</reference>
<evidence type="ECO:0000313" key="1">
    <source>
        <dbReference type="EMBL" id="MPC96327.1"/>
    </source>
</evidence>
<gene>
    <name evidence="1" type="ORF">E2C01_091580</name>
</gene>
<sequence>MSYLASFPTQEGRTLPCMPTGLGRSGSMQASAQWRKATSFTDRISRQGSKVCLWPLTLPHTEGKHTLSL</sequence>
<proteinExistence type="predicted"/>
<name>A0A5B7JT87_PORTR</name>
<evidence type="ECO:0000313" key="2">
    <source>
        <dbReference type="Proteomes" id="UP000324222"/>
    </source>
</evidence>
<protein>
    <submittedName>
        <fullName evidence="1">Uncharacterized protein</fullName>
    </submittedName>
</protein>
<dbReference type="Proteomes" id="UP000324222">
    <property type="component" value="Unassembled WGS sequence"/>
</dbReference>